<evidence type="ECO:0000256" key="9">
    <source>
        <dbReference type="RuleBase" id="RU000488"/>
    </source>
</evidence>
<keyword evidence="7 8" id="KW-0472">Membrane</keyword>
<evidence type="ECO:0000313" key="12">
    <source>
        <dbReference type="EMBL" id="GMF64002.1"/>
    </source>
</evidence>
<keyword evidence="11" id="KW-0732">Signal</keyword>
<keyword evidence="4" id="KW-0999">Mitochondrion inner membrane</keyword>
<dbReference type="Gene3D" id="1.50.40.10">
    <property type="entry name" value="Mitochondrial carrier domain"/>
    <property type="match status" value="1"/>
</dbReference>
<dbReference type="EMBL" id="BSXT01007595">
    <property type="protein sequence ID" value="GMF64002.1"/>
    <property type="molecule type" value="Genomic_DNA"/>
</dbReference>
<proteinExistence type="inferred from homology"/>
<name>A0A9W6YCN0_9STRA</name>
<evidence type="ECO:0000313" key="13">
    <source>
        <dbReference type="Proteomes" id="UP001165121"/>
    </source>
</evidence>
<dbReference type="AlphaFoldDB" id="A0A9W6YCN0"/>
<protein>
    <submittedName>
        <fullName evidence="12">Unnamed protein product</fullName>
    </submittedName>
</protein>
<dbReference type="InterPro" id="IPR051028">
    <property type="entry name" value="Mito_Solute_Carrier"/>
</dbReference>
<keyword evidence="5" id="KW-1133">Transmembrane helix</keyword>
<dbReference type="SUPFAM" id="SSF103506">
    <property type="entry name" value="Mitochondrial carrier"/>
    <property type="match status" value="1"/>
</dbReference>
<reference evidence="12" key="1">
    <citation type="submission" date="2023-04" db="EMBL/GenBank/DDBJ databases">
        <title>Phytophthora fragariaefolia NBRC 109709.</title>
        <authorList>
            <person name="Ichikawa N."/>
            <person name="Sato H."/>
            <person name="Tonouchi N."/>
        </authorList>
    </citation>
    <scope>NUCLEOTIDE SEQUENCE</scope>
    <source>
        <strain evidence="12">NBRC 109709</strain>
    </source>
</reference>
<keyword evidence="3 8" id="KW-0812">Transmembrane</keyword>
<feature type="repeat" description="Solcar" evidence="8">
    <location>
        <begin position="124"/>
        <end position="202"/>
    </location>
</feature>
<evidence type="ECO:0000256" key="4">
    <source>
        <dbReference type="ARBA" id="ARBA00022792"/>
    </source>
</evidence>
<dbReference type="InterPro" id="IPR018108">
    <property type="entry name" value="MCP_transmembrane"/>
</dbReference>
<dbReference type="PANTHER" id="PTHR45678">
    <property type="entry name" value="MITOCHONDRIAL 2-OXODICARBOXYLATE CARRIER 1-RELATED"/>
    <property type="match status" value="1"/>
</dbReference>
<dbReference type="GO" id="GO:0022857">
    <property type="term" value="F:transmembrane transporter activity"/>
    <property type="evidence" value="ECO:0007669"/>
    <property type="project" value="TreeGrafter"/>
</dbReference>
<feature type="chain" id="PRO_5040725225" evidence="11">
    <location>
        <begin position="19"/>
        <end position="408"/>
    </location>
</feature>
<comment type="subcellular location">
    <subcellularLocation>
        <location evidence="1">Mitochondrion inner membrane</location>
        <topology evidence="1">Multi-pass membrane protein</topology>
    </subcellularLocation>
</comment>
<evidence type="ECO:0000256" key="8">
    <source>
        <dbReference type="PROSITE-ProRule" id="PRU00282"/>
    </source>
</evidence>
<dbReference type="Pfam" id="PF00153">
    <property type="entry name" value="Mito_carr"/>
    <property type="match status" value="1"/>
</dbReference>
<accession>A0A9W6YCN0</accession>
<comment type="caution">
    <text evidence="12">The sequence shown here is derived from an EMBL/GenBank/DDBJ whole genome shotgun (WGS) entry which is preliminary data.</text>
</comment>
<organism evidence="12 13">
    <name type="scientific">Phytophthora fragariaefolia</name>
    <dbReference type="NCBI Taxonomy" id="1490495"/>
    <lineage>
        <taxon>Eukaryota</taxon>
        <taxon>Sar</taxon>
        <taxon>Stramenopiles</taxon>
        <taxon>Oomycota</taxon>
        <taxon>Peronosporomycetes</taxon>
        <taxon>Peronosporales</taxon>
        <taxon>Peronosporaceae</taxon>
        <taxon>Phytophthora</taxon>
    </lineage>
</organism>
<feature type="signal peptide" evidence="11">
    <location>
        <begin position="1"/>
        <end position="18"/>
    </location>
</feature>
<dbReference type="OrthoDB" id="44467at2759"/>
<dbReference type="Proteomes" id="UP001165121">
    <property type="component" value="Unassembled WGS sequence"/>
</dbReference>
<feature type="region of interest" description="Disordered" evidence="10">
    <location>
        <begin position="366"/>
        <end position="408"/>
    </location>
</feature>
<dbReference type="InterPro" id="IPR023395">
    <property type="entry name" value="MCP_dom_sf"/>
</dbReference>
<evidence type="ECO:0000256" key="6">
    <source>
        <dbReference type="ARBA" id="ARBA00023128"/>
    </source>
</evidence>
<keyword evidence="9" id="KW-0813">Transport</keyword>
<evidence type="ECO:0000256" key="2">
    <source>
        <dbReference type="ARBA" id="ARBA00006375"/>
    </source>
</evidence>
<keyword evidence="13" id="KW-1185">Reference proteome</keyword>
<evidence type="ECO:0000256" key="10">
    <source>
        <dbReference type="SAM" id="MobiDB-lite"/>
    </source>
</evidence>
<gene>
    <name evidence="12" type="ORF">Pfra01_002794900</name>
</gene>
<sequence>MIIVKVVSFGVLCLVALTDNLFFELFTKQPSTCTMSERAERLSGLQNGAVGSIAGMIEVMLQQPTVAIKNAVQQGRPIPWSVPALYRGVGVSLASIAPVSAIQFAVNGRLLRGLTGPGAAPSDETKVLCGTLSGVASAVLSAPAELVMTLQQNNGKSFGATVKEIAQQHGVVRLLRGFTATAVRDAVWCAGYLALGPVFTREMHTLSPATFGHADTATKSQKASASVAGCVTAGLLTVAATQPVDTVKTVMQGEAMTLPSARAAQVLGHLVGVPFPIELESIPAAEQCVNTIPSRSTTTVQLNVGVRRVQHVSVAVVDGKVQRRVLLTVAIAGLRFAGGAVLRAGAQTGSPRSVSASPWRQLQIRGQDDGARPASHGAAEWGCGVPGRHDRDDHPAALGGRQERGAAR</sequence>
<evidence type="ECO:0000256" key="3">
    <source>
        <dbReference type="ARBA" id="ARBA00022692"/>
    </source>
</evidence>
<keyword evidence="6" id="KW-0496">Mitochondrion</keyword>
<dbReference type="PROSITE" id="PS50920">
    <property type="entry name" value="SOLCAR"/>
    <property type="match status" value="1"/>
</dbReference>
<dbReference type="PANTHER" id="PTHR45678:SF9">
    <property type="entry name" value="CALCIUM-BINDING MITOCHONDRIAL CARRIER PROTEIN ARALAR1"/>
    <property type="match status" value="1"/>
</dbReference>
<evidence type="ECO:0000256" key="11">
    <source>
        <dbReference type="SAM" id="SignalP"/>
    </source>
</evidence>
<evidence type="ECO:0000256" key="7">
    <source>
        <dbReference type="ARBA" id="ARBA00023136"/>
    </source>
</evidence>
<comment type="similarity">
    <text evidence="2 9">Belongs to the mitochondrial carrier (TC 2.A.29) family.</text>
</comment>
<dbReference type="GO" id="GO:0005743">
    <property type="term" value="C:mitochondrial inner membrane"/>
    <property type="evidence" value="ECO:0007669"/>
    <property type="project" value="UniProtKB-SubCell"/>
</dbReference>
<evidence type="ECO:0000256" key="5">
    <source>
        <dbReference type="ARBA" id="ARBA00022989"/>
    </source>
</evidence>
<evidence type="ECO:0000256" key="1">
    <source>
        <dbReference type="ARBA" id="ARBA00004448"/>
    </source>
</evidence>
<feature type="compositionally biased region" description="Basic and acidic residues" evidence="10">
    <location>
        <begin position="387"/>
        <end position="408"/>
    </location>
</feature>